<name>A0A8J2N3E3_9PLEO</name>
<dbReference type="PANTHER" id="PTHR24136:SF15">
    <property type="entry name" value="ANK_REP_REGION DOMAIN-CONTAINING PROTEIN"/>
    <property type="match status" value="1"/>
</dbReference>
<dbReference type="PANTHER" id="PTHR24136">
    <property type="entry name" value="SOWAH (DROSOPHILA) HOMOLOG"/>
    <property type="match status" value="1"/>
</dbReference>
<keyword evidence="6" id="KW-1185">Reference proteome</keyword>
<evidence type="ECO:0000256" key="2">
    <source>
        <dbReference type="ARBA" id="ARBA00022737"/>
    </source>
</evidence>
<dbReference type="InterPro" id="IPR002110">
    <property type="entry name" value="Ankyrin_rpt"/>
</dbReference>
<dbReference type="SUPFAM" id="SSF48403">
    <property type="entry name" value="Ankyrin repeat"/>
    <property type="match status" value="1"/>
</dbReference>
<dbReference type="OrthoDB" id="4772757at2759"/>
<proteinExistence type="inferred from homology"/>
<organism evidence="5 6">
    <name type="scientific">Alternaria atra</name>
    <dbReference type="NCBI Taxonomy" id="119953"/>
    <lineage>
        <taxon>Eukaryota</taxon>
        <taxon>Fungi</taxon>
        <taxon>Dikarya</taxon>
        <taxon>Ascomycota</taxon>
        <taxon>Pezizomycotina</taxon>
        <taxon>Dothideomycetes</taxon>
        <taxon>Pleosporomycetidae</taxon>
        <taxon>Pleosporales</taxon>
        <taxon>Pleosporineae</taxon>
        <taxon>Pleosporaceae</taxon>
        <taxon>Alternaria</taxon>
        <taxon>Alternaria sect. Ulocladioides</taxon>
    </lineage>
</organism>
<dbReference type="Proteomes" id="UP000676310">
    <property type="component" value="Unassembled WGS sequence"/>
</dbReference>
<dbReference type="AlphaFoldDB" id="A0A8J2N3E3"/>
<reference evidence="5" key="1">
    <citation type="submission" date="2021-05" db="EMBL/GenBank/DDBJ databases">
        <authorList>
            <person name="Stam R."/>
        </authorList>
    </citation>
    <scope>NUCLEOTIDE SEQUENCE</scope>
    <source>
        <strain evidence="5">CS162</strain>
    </source>
</reference>
<sequence length="402" mass="45354">MISHALDTSSDQWFHHLSSLSAECGNIVLLEKIFLNPNFQQDPHGIRGRAFLGAVREGRLDVVRFIIEPRMHLPKFKLKPYVFKEELLAGMLKSQSVDFCSQLFELLPSRYKEKDCPVKGNFQYDELLSYVAKASPQRVDVAEWLLNQGASVQLEAHEKEKLMKGKRPFSDPLRQAIRGGNEKMVYLLLNRGPHLETGGGALLDAVMRGRLDIVRILVERGACVTQPPSTSNVSVHMKWTQGILMERAVQTENEELCRYLVEHGAIVSGRPLKAAVSGSLVSMVQLLLELGSEVTKDIISTDRLSRFLGLSCSELLPLLQAAYTPPSCDKYPSTSHKRFLTTKDARRRTLGNQIVREANLCIVFLQAFDHDDPTFDQLTERLRFLKDEYQKAQKATGCNDDN</sequence>
<dbReference type="InterPro" id="IPR036770">
    <property type="entry name" value="Ankyrin_rpt-contain_sf"/>
</dbReference>
<dbReference type="Pfam" id="PF12796">
    <property type="entry name" value="Ank_2"/>
    <property type="match status" value="1"/>
</dbReference>
<comment type="caution">
    <text evidence="5">The sequence shown here is derived from an EMBL/GenBank/DDBJ whole genome shotgun (WGS) entry which is preliminary data.</text>
</comment>
<feature type="repeat" description="ANK" evidence="4">
    <location>
        <begin position="197"/>
        <end position="229"/>
    </location>
</feature>
<gene>
    <name evidence="5" type="ORF">ALTATR162_LOCUS2848</name>
</gene>
<dbReference type="RefSeq" id="XP_043166389.1">
    <property type="nucleotide sequence ID" value="XM_043310454.1"/>
</dbReference>
<protein>
    <recommendedName>
        <fullName evidence="7">Ankyrin repeat protein</fullName>
    </recommendedName>
</protein>
<evidence type="ECO:0000313" key="5">
    <source>
        <dbReference type="EMBL" id="CAG5152623.1"/>
    </source>
</evidence>
<evidence type="ECO:0008006" key="7">
    <source>
        <dbReference type="Google" id="ProtNLM"/>
    </source>
</evidence>
<dbReference type="Gene3D" id="1.25.40.20">
    <property type="entry name" value="Ankyrin repeat-containing domain"/>
    <property type="match status" value="1"/>
</dbReference>
<dbReference type="InterPro" id="IPR051573">
    <property type="entry name" value="Ankyrin-SOCS_box_domain"/>
</dbReference>
<accession>A0A8J2N3E3</accession>
<dbReference type="PROSITE" id="PS50088">
    <property type="entry name" value="ANK_REPEAT"/>
    <property type="match status" value="1"/>
</dbReference>
<keyword evidence="2" id="KW-0677">Repeat</keyword>
<dbReference type="GO" id="GO:0045732">
    <property type="term" value="P:positive regulation of protein catabolic process"/>
    <property type="evidence" value="ECO:0007669"/>
    <property type="project" value="TreeGrafter"/>
</dbReference>
<evidence type="ECO:0000256" key="4">
    <source>
        <dbReference type="PROSITE-ProRule" id="PRU00023"/>
    </source>
</evidence>
<keyword evidence="3 4" id="KW-0040">ANK repeat</keyword>
<dbReference type="GO" id="GO:0016567">
    <property type="term" value="P:protein ubiquitination"/>
    <property type="evidence" value="ECO:0007669"/>
    <property type="project" value="TreeGrafter"/>
</dbReference>
<evidence type="ECO:0000256" key="3">
    <source>
        <dbReference type="ARBA" id="ARBA00023043"/>
    </source>
</evidence>
<dbReference type="GeneID" id="67014338"/>
<comment type="similarity">
    <text evidence="1">Belongs to the ankyrin SOCS box (ASB) family.</text>
</comment>
<dbReference type="EMBL" id="CAJRGZ010000016">
    <property type="protein sequence ID" value="CAG5152623.1"/>
    <property type="molecule type" value="Genomic_DNA"/>
</dbReference>
<evidence type="ECO:0000256" key="1">
    <source>
        <dbReference type="ARBA" id="ARBA00005949"/>
    </source>
</evidence>
<evidence type="ECO:0000313" key="6">
    <source>
        <dbReference type="Proteomes" id="UP000676310"/>
    </source>
</evidence>